<gene>
    <name evidence="2" type="ORF">ABID37_002970</name>
</gene>
<sequence>MHHRFPAPPSPRTVGKSLLAILLLHNNYIIICCVKADFAGRRQFPCGFTSRLQFCFAVRAVGYPKRCSGMKGMAGLGPNPPADGSMAFSTIRIAAAVILWLPPFPGHIMGCKCFALRPFHARQQFEQAIARIHESRETAGDKVRPGKVNRFEGRIGRQSGGCSPPTGLRERCHRSRQDSKMSMTGSVNAPLPSTLLRKATSLS</sequence>
<accession>A0ABV2N3P2</accession>
<evidence type="ECO:0000256" key="1">
    <source>
        <dbReference type="SAM" id="MobiDB-lite"/>
    </source>
</evidence>
<proteinExistence type="predicted"/>
<evidence type="ECO:0000313" key="3">
    <source>
        <dbReference type="Proteomes" id="UP001549076"/>
    </source>
</evidence>
<organism evidence="2 3">
    <name type="scientific">Aquamicrobium terrae</name>
    <dbReference type="NCBI Taxonomy" id="1324945"/>
    <lineage>
        <taxon>Bacteria</taxon>
        <taxon>Pseudomonadati</taxon>
        <taxon>Pseudomonadota</taxon>
        <taxon>Alphaproteobacteria</taxon>
        <taxon>Hyphomicrobiales</taxon>
        <taxon>Phyllobacteriaceae</taxon>
        <taxon>Aquamicrobium</taxon>
    </lineage>
</organism>
<dbReference type="Proteomes" id="UP001549076">
    <property type="component" value="Unassembled WGS sequence"/>
</dbReference>
<evidence type="ECO:0000313" key="2">
    <source>
        <dbReference type="EMBL" id="MET3792747.1"/>
    </source>
</evidence>
<protein>
    <submittedName>
        <fullName evidence="2">Uncharacterized protein</fullName>
    </submittedName>
</protein>
<comment type="caution">
    <text evidence="2">The sequence shown here is derived from an EMBL/GenBank/DDBJ whole genome shotgun (WGS) entry which is preliminary data.</text>
</comment>
<dbReference type="EMBL" id="JBEPML010000010">
    <property type="protein sequence ID" value="MET3792747.1"/>
    <property type="molecule type" value="Genomic_DNA"/>
</dbReference>
<keyword evidence="3" id="KW-1185">Reference proteome</keyword>
<reference evidence="2 3" key="1">
    <citation type="submission" date="2024-06" db="EMBL/GenBank/DDBJ databases">
        <title>Genomic Encyclopedia of Type Strains, Phase IV (KMG-IV): sequencing the most valuable type-strain genomes for metagenomic binning, comparative biology and taxonomic classification.</title>
        <authorList>
            <person name="Goeker M."/>
        </authorList>
    </citation>
    <scope>NUCLEOTIDE SEQUENCE [LARGE SCALE GENOMIC DNA]</scope>
    <source>
        <strain evidence="2 3">DSM 27865</strain>
    </source>
</reference>
<name>A0ABV2N3P2_9HYPH</name>
<feature type="region of interest" description="Disordered" evidence="1">
    <location>
        <begin position="152"/>
        <end position="191"/>
    </location>
</feature>